<evidence type="ECO:0000313" key="5">
    <source>
        <dbReference type="Proteomes" id="UP000183245"/>
    </source>
</evidence>
<dbReference type="EMBL" id="MNZT01000092">
    <property type="protein sequence ID" value="OIP96180.1"/>
    <property type="molecule type" value="Genomic_DNA"/>
</dbReference>
<dbReference type="Pfam" id="PF07687">
    <property type="entry name" value="M20_dimer"/>
    <property type="match status" value="1"/>
</dbReference>
<dbReference type="Proteomes" id="UP000183245">
    <property type="component" value="Unassembled WGS sequence"/>
</dbReference>
<dbReference type="SUPFAM" id="SSF55031">
    <property type="entry name" value="Bacterial exopeptidase dimerisation domain"/>
    <property type="match status" value="1"/>
</dbReference>
<dbReference type="Gene3D" id="3.30.70.360">
    <property type="match status" value="1"/>
</dbReference>
<keyword evidence="2" id="KW-0378">Hydrolase</keyword>
<evidence type="ECO:0000256" key="2">
    <source>
        <dbReference type="ARBA" id="ARBA00022801"/>
    </source>
</evidence>
<dbReference type="InterPro" id="IPR036264">
    <property type="entry name" value="Bact_exopeptidase_dim_dom"/>
</dbReference>
<dbReference type="GO" id="GO:0046872">
    <property type="term" value="F:metal ion binding"/>
    <property type="evidence" value="ECO:0007669"/>
    <property type="project" value="UniProtKB-KW"/>
</dbReference>
<dbReference type="GO" id="GO:0016787">
    <property type="term" value="F:hydrolase activity"/>
    <property type="evidence" value="ECO:0007669"/>
    <property type="project" value="UniProtKB-KW"/>
</dbReference>
<keyword evidence="1" id="KW-0479">Metal-binding</keyword>
<evidence type="ECO:0000259" key="3">
    <source>
        <dbReference type="Pfam" id="PF07687"/>
    </source>
</evidence>
<proteinExistence type="predicted"/>
<dbReference type="InterPro" id="IPR050072">
    <property type="entry name" value="Peptidase_M20A"/>
</dbReference>
<comment type="caution">
    <text evidence="4">The sequence shown here is derived from an EMBL/GenBank/DDBJ whole genome shotgun (WGS) entry which is preliminary data.</text>
</comment>
<evidence type="ECO:0000313" key="4">
    <source>
        <dbReference type="EMBL" id="OIP96180.1"/>
    </source>
</evidence>
<dbReference type="STRING" id="1817892.AUK40_05215"/>
<sequence length="355" mass="38304">MIEQYLNDLVAIPSYGGEEIKVADYLADRLGSLKTHRLSVENYSEHGRSILLMPEQPSVILDAHLDTVPPGDTAEWKNAPFAVTDRDGSLHGLGVLDDKVNIALCLELLATVDCSRVGFVFAGGEEVSALGLHSLLSKKLIPKAQFAIALEATQLQIMTAHKGAVHLHLDFAGQAAHSSKPSLGINAIEKASSFIQLLEQKKDSFALPHPLLGSTTMTVVKITGGDALNRVPAGCALDIDVRLLPGQSEDQVKTWIANLLQAAGLNAAIITDSFAPAMEYRGDKAWLEKLQQSGAGQTGTVPYWTHSALYEQYSIPSVVFGPGDVSTAHTPRECIENSQLEQAYSILQQFIQRLS</sequence>
<accession>A0A1J5IGI3</accession>
<name>A0A1J5IGI3_9BACT</name>
<dbReference type="Pfam" id="PF01546">
    <property type="entry name" value="Peptidase_M20"/>
    <property type="match status" value="1"/>
</dbReference>
<feature type="domain" description="Peptidase M20 dimerisation" evidence="3">
    <location>
        <begin position="159"/>
        <end position="264"/>
    </location>
</feature>
<dbReference type="InterPro" id="IPR002933">
    <property type="entry name" value="Peptidase_M20"/>
</dbReference>
<dbReference type="AlphaFoldDB" id="A0A1J5IGI3"/>
<dbReference type="Gene3D" id="3.40.630.10">
    <property type="entry name" value="Zn peptidases"/>
    <property type="match status" value="1"/>
</dbReference>
<evidence type="ECO:0000256" key="1">
    <source>
        <dbReference type="ARBA" id="ARBA00022723"/>
    </source>
</evidence>
<dbReference type="PANTHER" id="PTHR43808">
    <property type="entry name" value="ACETYLORNITHINE DEACETYLASE"/>
    <property type="match status" value="1"/>
</dbReference>
<gene>
    <name evidence="4" type="ORF">AUK40_05215</name>
</gene>
<dbReference type="InterPro" id="IPR011650">
    <property type="entry name" value="Peptidase_M20_dimer"/>
</dbReference>
<reference evidence="4 5" key="1">
    <citation type="journal article" date="2016" name="Environ. Microbiol.">
        <title>Genomic resolution of a cold subsurface aquifer community provides metabolic insights for novel microbes adapted to high CO concentrations.</title>
        <authorList>
            <person name="Probst A.J."/>
            <person name="Castelle C.J."/>
            <person name="Singh A."/>
            <person name="Brown C.T."/>
            <person name="Anantharaman K."/>
            <person name="Sharon I."/>
            <person name="Hug L.A."/>
            <person name="Burstein D."/>
            <person name="Emerson J.B."/>
            <person name="Thomas B.C."/>
            <person name="Banfield J.F."/>
        </authorList>
    </citation>
    <scope>NUCLEOTIDE SEQUENCE [LARGE SCALE GENOMIC DNA]</scope>
    <source>
        <strain evidence="4">CG2_30_54_11</strain>
    </source>
</reference>
<dbReference type="SUPFAM" id="SSF53187">
    <property type="entry name" value="Zn-dependent exopeptidases"/>
    <property type="match status" value="1"/>
</dbReference>
<organism evidence="4 5">
    <name type="scientific">Candidatus Wirthbacteria bacterium CG2_30_54_11</name>
    <dbReference type="NCBI Taxonomy" id="1817892"/>
    <lineage>
        <taxon>Bacteria</taxon>
        <taxon>Candidatus Wirthbacteria</taxon>
    </lineage>
</organism>
<protein>
    <recommendedName>
        <fullName evidence="3">Peptidase M20 dimerisation domain-containing protein</fullName>
    </recommendedName>
</protein>